<dbReference type="GO" id="GO:0009099">
    <property type="term" value="P:L-valine biosynthetic process"/>
    <property type="evidence" value="ECO:0007669"/>
    <property type="project" value="UniProtKB-UniPathway"/>
</dbReference>
<dbReference type="PROSITE" id="PS00886">
    <property type="entry name" value="ILVD_EDD_1"/>
    <property type="match status" value="1"/>
</dbReference>
<dbReference type="SUPFAM" id="SSF52016">
    <property type="entry name" value="LeuD/IlvD-like"/>
    <property type="match status" value="1"/>
</dbReference>
<dbReference type="PANTHER" id="PTHR21000">
    <property type="entry name" value="DIHYDROXY-ACID DEHYDRATASE DAD"/>
    <property type="match status" value="1"/>
</dbReference>
<dbReference type="Pfam" id="PF24877">
    <property type="entry name" value="ILV_EDD_C"/>
    <property type="match status" value="1"/>
</dbReference>
<comment type="cofactor">
    <cofactor evidence="15">
        <name>[2Fe-2S] cluster</name>
        <dbReference type="ChEBI" id="CHEBI:190135"/>
    </cofactor>
</comment>
<dbReference type="GO" id="GO:0004160">
    <property type="term" value="F:dihydroxy-acid dehydratase activity"/>
    <property type="evidence" value="ECO:0007669"/>
    <property type="project" value="UniProtKB-EC"/>
</dbReference>
<dbReference type="NCBIfam" id="TIGR00110">
    <property type="entry name" value="ilvD"/>
    <property type="match status" value="1"/>
</dbReference>
<keyword evidence="7" id="KW-0408">Iron</keyword>
<evidence type="ECO:0000256" key="14">
    <source>
        <dbReference type="ARBA" id="ARBA00029490"/>
    </source>
</evidence>
<feature type="domain" description="Dihydroxy-acid/6-phosphogluconate dehydratase C-terminal" evidence="18">
    <location>
        <begin position="388"/>
        <end position="586"/>
    </location>
</feature>
<comment type="similarity">
    <text evidence="2">Belongs to the IlvD/Edd family.</text>
</comment>
<dbReference type="InterPro" id="IPR037237">
    <property type="entry name" value="IlvD/EDD_N"/>
</dbReference>
<dbReference type="AlphaFoldDB" id="A0A4Y5R903"/>
<evidence type="ECO:0000256" key="3">
    <source>
        <dbReference type="ARBA" id="ARBA00022605"/>
    </source>
</evidence>
<evidence type="ECO:0000256" key="10">
    <source>
        <dbReference type="ARBA" id="ARBA00023304"/>
    </source>
</evidence>
<dbReference type="FunFam" id="3.50.30.80:FF:000001">
    <property type="entry name" value="Dihydroxy-acid dehydratase"/>
    <property type="match status" value="1"/>
</dbReference>
<dbReference type="HAMAP" id="MF_00012">
    <property type="entry name" value="IlvD"/>
    <property type="match status" value="1"/>
</dbReference>
<evidence type="ECO:0000256" key="6">
    <source>
        <dbReference type="ARBA" id="ARBA00022842"/>
    </source>
</evidence>
<evidence type="ECO:0000256" key="4">
    <source>
        <dbReference type="ARBA" id="ARBA00022714"/>
    </source>
</evidence>
<evidence type="ECO:0000256" key="2">
    <source>
        <dbReference type="ARBA" id="ARBA00006486"/>
    </source>
</evidence>
<proteinExistence type="evidence at transcript level"/>
<evidence type="ECO:0000259" key="17">
    <source>
        <dbReference type="Pfam" id="PF00920"/>
    </source>
</evidence>
<sequence length="590" mass="63505">MSSKNYSAKLTQNREYGTAQAMLYATGLTERDMDRPQVGIVSMWYEGNPCNMHLARLADYVKASMQETIDQNNLVGMRFNTIGVSDAISMGTDGMSYSLPSRDLIADSIETVMSAHWYDGLVTVPGCDKNMPGCVIAMARLNRPALMIYGGTIGAGHTTVGPCTRTIDIESTFEAYTQYVKKEITDEQRQDVVRHACPGEGACGGLYTANTMAVAIESMGLSLPYSSSTPAADPMKLDECKRAVEAIRILLEKDIKPKDIMTRKAFENAITVTNALGGSTNSVLHLIAMGHAADVPITLEDFQEIAHRTPYIADLRPSGKYLMADLHSIGGTPAVLKYLLSQGRIHGDIMTVTGKTLAENLAECRDLGFIEGRPSTVRPGAGPGNQDLIHSIDRPLKASGHLQILRGNLAPDGAVAKITGKEGLWFEGRAIVYDSEELMIEGLFRGDIQKNSGMKYVVVVRYEGPRGGPGMPEMLKPTAMIMGAGLGQECALITDGRFSGASHGFIVGHICPEAAVGGPIALIQNGDIISVKLTTNGGGGTLNLHVSDEELIDRRTKWKLPIKANIPTKGYLRKYVQCVQSASNGCITDG</sequence>
<keyword evidence="9 19" id="KW-0456">Lyase</keyword>
<evidence type="ECO:0000256" key="1">
    <source>
        <dbReference type="ARBA" id="ARBA00001946"/>
    </source>
</evidence>
<evidence type="ECO:0000256" key="12">
    <source>
        <dbReference type="ARBA" id="ARBA00029436"/>
    </source>
</evidence>
<evidence type="ECO:0000256" key="13">
    <source>
        <dbReference type="ARBA" id="ARBA00029437"/>
    </source>
</evidence>
<keyword evidence="4" id="KW-0001">2Fe-2S</keyword>
<comment type="pathway">
    <text evidence="12">Amino-acid biosynthesis; L-valine biosynthesis; L-valine from pyruvate: step 3/4.</text>
</comment>
<dbReference type="InterPro" id="IPR020558">
    <property type="entry name" value="DiOHA_6PGluconate_deHydtase_CS"/>
</dbReference>
<evidence type="ECO:0000256" key="5">
    <source>
        <dbReference type="ARBA" id="ARBA00022723"/>
    </source>
</evidence>
<keyword evidence="10" id="KW-0100">Branched-chain amino acid biosynthesis</keyword>
<dbReference type="InterPro" id="IPR050165">
    <property type="entry name" value="DHAD_IlvD/Edd"/>
</dbReference>
<keyword evidence="6" id="KW-0460">Magnesium</keyword>
<evidence type="ECO:0000256" key="9">
    <source>
        <dbReference type="ARBA" id="ARBA00023239"/>
    </source>
</evidence>
<dbReference type="PANTHER" id="PTHR21000:SF5">
    <property type="entry name" value="DIHYDROXY-ACID DEHYDRATASE, MITOCHONDRIAL"/>
    <property type="match status" value="1"/>
</dbReference>
<dbReference type="InterPro" id="IPR042096">
    <property type="entry name" value="Dihydro-acid_dehy_C"/>
</dbReference>
<protein>
    <recommendedName>
        <fullName evidence="14">dihydroxy-acid dehydratase</fullName>
        <ecNumber evidence="14">4.2.1.9</ecNumber>
    </recommendedName>
</protein>
<dbReference type="GO" id="GO:0051537">
    <property type="term" value="F:2 iron, 2 sulfur cluster binding"/>
    <property type="evidence" value="ECO:0007669"/>
    <property type="project" value="UniProtKB-KW"/>
</dbReference>
<comment type="catalytic activity">
    <reaction evidence="11">
        <text>(2R)-2,3-dihydroxy-3-methylbutanoate = 3-methyl-2-oxobutanoate + H2O</text>
        <dbReference type="Rhea" id="RHEA:24809"/>
        <dbReference type="ChEBI" id="CHEBI:11851"/>
        <dbReference type="ChEBI" id="CHEBI:15377"/>
        <dbReference type="ChEBI" id="CHEBI:49072"/>
        <dbReference type="EC" id="4.2.1.9"/>
    </reaction>
    <physiologicalReaction direction="left-to-right" evidence="11">
        <dbReference type="Rhea" id="RHEA:24810"/>
    </physiologicalReaction>
</comment>
<evidence type="ECO:0000256" key="7">
    <source>
        <dbReference type="ARBA" id="ARBA00023004"/>
    </source>
</evidence>
<dbReference type="InterPro" id="IPR000581">
    <property type="entry name" value="ILV_EDD_N"/>
</dbReference>
<dbReference type="Pfam" id="PF00920">
    <property type="entry name" value="ILVD_EDD_N"/>
    <property type="match status" value="1"/>
</dbReference>
<dbReference type="PROSITE" id="PS00887">
    <property type="entry name" value="ILVD_EDD_2"/>
    <property type="match status" value="1"/>
</dbReference>
<comment type="pathway">
    <text evidence="13">Amino-acid biosynthesis; L-isoleucine biosynthesis; L-isoleucine from 2-oxobutanoate: step 3/4.</text>
</comment>
<dbReference type="GO" id="GO:0009097">
    <property type="term" value="P:isoleucine biosynthetic process"/>
    <property type="evidence" value="ECO:0007669"/>
    <property type="project" value="UniProtKB-UniPathway"/>
</dbReference>
<dbReference type="SUPFAM" id="SSF143975">
    <property type="entry name" value="IlvD/EDD N-terminal domain-like"/>
    <property type="match status" value="1"/>
</dbReference>
<keyword evidence="5" id="KW-0479">Metal-binding</keyword>
<dbReference type="InterPro" id="IPR004404">
    <property type="entry name" value="DihydroxyA_deHydtase"/>
</dbReference>
<keyword evidence="3" id="KW-0028">Amino-acid biosynthesis</keyword>
<evidence type="ECO:0000256" key="16">
    <source>
        <dbReference type="ARBA" id="ARBA00052865"/>
    </source>
</evidence>
<dbReference type="GO" id="GO:0046872">
    <property type="term" value="F:metal ion binding"/>
    <property type="evidence" value="ECO:0007669"/>
    <property type="project" value="UniProtKB-KW"/>
</dbReference>
<evidence type="ECO:0000256" key="15">
    <source>
        <dbReference type="ARBA" id="ARBA00034078"/>
    </source>
</evidence>
<comment type="cofactor">
    <cofactor evidence="1">
        <name>Mg(2+)</name>
        <dbReference type="ChEBI" id="CHEBI:18420"/>
    </cofactor>
</comment>
<dbReference type="Gene3D" id="3.50.30.80">
    <property type="entry name" value="IlvD/EDD C-terminal domain-like"/>
    <property type="match status" value="1"/>
</dbReference>
<evidence type="ECO:0000313" key="19">
    <source>
        <dbReference type="EMBL" id="QCY59282.1"/>
    </source>
</evidence>
<keyword evidence="8" id="KW-0411">Iron-sulfur</keyword>
<evidence type="ECO:0000259" key="18">
    <source>
        <dbReference type="Pfam" id="PF24877"/>
    </source>
</evidence>
<dbReference type="EMBL" id="MK185217">
    <property type="protein sequence ID" value="QCY59282.1"/>
    <property type="molecule type" value="mRNA"/>
</dbReference>
<accession>A0A4Y5R903</accession>
<evidence type="ECO:0000256" key="8">
    <source>
        <dbReference type="ARBA" id="ARBA00023014"/>
    </source>
</evidence>
<reference evidence="19" key="1">
    <citation type="submission" date="2018-11" db="EMBL/GenBank/DDBJ databases">
        <title>Valine synthesis in bdelloid rotifer.</title>
        <authorList>
            <person name="Guissou P.S."/>
            <person name="Hecox-Lea B."/>
            <person name="Gribble K.E."/>
            <person name="Mark Welch D."/>
            <person name="Kaneko G."/>
        </authorList>
    </citation>
    <scope>NUCLEOTIDE SEQUENCE</scope>
</reference>
<comment type="catalytic activity">
    <reaction evidence="16">
        <text>(2R,3R)-2,3-dihydroxy-3-methylpentanoate = (S)-3-methyl-2-oxopentanoate + H2O</text>
        <dbReference type="Rhea" id="RHEA:27694"/>
        <dbReference type="ChEBI" id="CHEBI:15377"/>
        <dbReference type="ChEBI" id="CHEBI:35146"/>
        <dbReference type="ChEBI" id="CHEBI:49258"/>
        <dbReference type="EC" id="4.2.1.9"/>
    </reaction>
    <physiologicalReaction direction="left-to-right" evidence="16">
        <dbReference type="Rhea" id="RHEA:27695"/>
    </physiologicalReaction>
</comment>
<dbReference type="UniPathway" id="UPA00049">
    <property type="reaction ID" value="UER00061"/>
</dbReference>
<dbReference type="NCBIfam" id="NF002068">
    <property type="entry name" value="PRK00911.1"/>
    <property type="match status" value="1"/>
</dbReference>
<dbReference type="EC" id="4.2.1.9" evidence="14"/>
<evidence type="ECO:0000256" key="11">
    <source>
        <dbReference type="ARBA" id="ARBA00029304"/>
    </source>
</evidence>
<organism evidence="19">
    <name type="scientific">Adineta vaga</name>
    <name type="common">Rotifer</name>
    <name type="synonym">Callidina vaga</name>
    <dbReference type="NCBI Taxonomy" id="104782"/>
    <lineage>
        <taxon>Eukaryota</taxon>
        <taxon>Metazoa</taxon>
        <taxon>Spiralia</taxon>
        <taxon>Gnathifera</taxon>
        <taxon>Rotifera</taxon>
        <taxon>Eurotatoria</taxon>
        <taxon>Bdelloidea</taxon>
        <taxon>Adinetida</taxon>
        <taxon>Adinetidae</taxon>
        <taxon>Adineta</taxon>
    </lineage>
</organism>
<gene>
    <name evidence="19" type="primary">IlvD</name>
</gene>
<dbReference type="UniPathway" id="UPA00047">
    <property type="reaction ID" value="UER00057"/>
</dbReference>
<dbReference type="InterPro" id="IPR056740">
    <property type="entry name" value="ILV_EDD_C"/>
</dbReference>
<name>A0A4Y5R903_ADIVA</name>
<feature type="domain" description="Dihydroxy-acid/6-phosphogluconate dehydratase N-terminal" evidence="17">
    <location>
        <begin position="35"/>
        <end position="360"/>
    </location>
</feature>